<evidence type="ECO:0000256" key="4">
    <source>
        <dbReference type="ARBA" id="ARBA00022989"/>
    </source>
</evidence>
<dbReference type="Gene3D" id="1.20.120.80">
    <property type="entry name" value="Cytochrome c oxidase, subunit III, four-helix bundle"/>
    <property type="match status" value="1"/>
</dbReference>
<reference evidence="9" key="1">
    <citation type="journal article" date="2023" name="Int. J. Syst. Evol. Microbiol.">
        <title>Methylocystis iwaonis sp. nov., a type II methane-oxidizing bacterium from surface soil of a rice paddy field in Japan, and emended description of the genus Methylocystis (ex Whittenbury et al. 1970) Bowman et al. 1993.</title>
        <authorList>
            <person name="Kaise H."/>
            <person name="Sawadogo J.B."/>
            <person name="Alam M.S."/>
            <person name="Ueno C."/>
            <person name="Dianou D."/>
            <person name="Shinjo R."/>
            <person name="Asakawa S."/>
        </authorList>
    </citation>
    <scope>NUCLEOTIDE SEQUENCE</scope>
    <source>
        <strain evidence="9">LMG27198</strain>
    </source>
</reference>
<evidence type="ECO:0000313" key="9">
    <source>
        <dbReference type="EMBL" id="GLI92611.1"/>
    </source>
</evidence>
<dbReference type="PANTHER" id="PTHR11403">
    <property type="entry name" value="CYTOCHROME C OXIDASE SUBUNIT III"/>
    <property type="match status" value="1"/>
</dbReference>
<dbReference type="Proteomes" id="UP001144323">
    <property type="component" value="Unassembled WGS sequence"/>
</dbReference>
<evidence type="ECO:0000256" key="2">
    <source>
        <dbReference type="ARBA" id="ARBA00010581"/>
    </source>
</evidence>
<evidence type="ECO:0000256" key="3">
    <source>
        <dbReference type="ARBA" id="ARBA00022692"/>
    </source>
</evidence>
<dbReference type="RefSeq" id="WP_281801931.1">
    <property type="nucleotide sequence ID" value="NZ_BSEC01000001.1"/>
</dbReference>
<evidence type="ECO:0000256" key="7">
    <source>
        <dbReference type="SAM" id="Phobius"/>
    </source>
</evidence>
<evidence type="ECO:0000256" key="5">
    <source>
        <dbReference type="ARBA" id="ARBA00023136"/>
    </source>
</evidence>
<dbReference type="InterPro" id="IPR035973">
    <property type="entry name" value="Cyt_c_oxidase_su3-like_sf"/>
</dbReference>
<feature type="transmembrane region" description="Helical" evidence="7">
    <location>
        <begin position="157"/>
        <end position="179"/>
    </location>
</feature>
<name>A0A9W6GTK3_9HYPH</name>
<dbReference type="PANTHER" id="PTHR11403:SF10">
    <property type="entry name" value="CYTOCHROME C OXIDASE"/>
    <property type="match status" value="1"/>
</dbReference>
<organism evidence="9 10">
    <name type="scientific">Methylocystis echinoides</name>
    <dbReference type="NCBI Taxonomy" id="29468"/>
    <lineage>
        <taxon>Bacteria</taxon>
        <taxon>Pseudomonadati</taxon>
        <taxon>Pseudomonadota</taxon>
        <taxon>Alphaproteobacteria</taxon>
        <taxon>Hyphomicrobiales</taxon>
        <taxon>Methylocystaceae</taxon>
        <taxon>Methylocystis</taxon>
    </lineage>
</organism>
<evidence type="ECO:0000256" key="6">
    <source>
        <dbReference type="RuleBase" id="RU003376"/>
    </source>
</evidence>
<dbReference type="EMBL" id="BSEC01000001">
    <property type="protein sequence ID" value="GLI92611.1"/>
    <property type="molecule type" value="Genomic_DNA"/>
</dbReference>
<evidence type="ECO:0000259" key="8">
    <source>
        <dbReference type="PROSITE" id="PS50253"/>
    </source>
</evidence>
<keyword evidence="10" id="KW-1185">Reference proteome</keyword>
<feature type="transmembrane region" description="Helical" evidence="7">
    <location>
        <begin position="200"/>
        <end position="220"/>
    </location>
</feature>
<feature type="transmembrane region" description="Helical" evidence="7">
    <location>
        <begin position="52"/>
        <end position="74"/>
    </location>
</feature>
<gene>
    <name evidence="9" type="primary">coxO</name>
    <name evidence="9" type="ORF">LMG27198_16030</name>
</gene>
<accession>A0A9W6GTK3</accession>
<feature type="transmembrane region" description="Helical" evidence="7">
    <location>
        <begin position="86"/>
        <end position="107"/>
    </location>
</feature>
<sequence>MSVMGIYFLLVASIAVWWLWREGVTESPWLQEGEAPAWRGVSGRPMAAKAGLTILLAVALCLFSLMSAAFLMRMEATDWRSPPLPTILWFNTAALVISDLALALASLHAHNRSSLRVKRALVVAGVASLAFLSGQLWAWREMVIGGFYAAQNPANAFFFLLTGAHAAHLIGGLVVLARVTAQAWRQDGEALAARIDLCAIYWRFLLVIWLLLFALLVGWADNLGAICRRLLS</sequence>
<keyword evidence="3 6" id="KW-0812">Transmembrane</keyword>
<dbReference type="SUPFAM" id="SSF81452">
    <property type="entry name" value="Cytochrome c oxidase subunit III-like"/>
    <property type="match status" value="1"/>
</dbReference>
<comment type="subcellular location">
    <subcellularLocation>
        <location evidence="6">Cell membrane</location>
        <topology evidence="6">Multi-pass membrane protein</topology>
    </subcellularLocation>
    <subcellularLocation>
        <location evidence="1">Membrane</location>
        <topology evidence="1">Multi-pass membrane protein</topology>
    </subcellularLocation>
</comment>
<dbReference type="Pfam" id="PF00510">
    <property type="entry name" value="COX3"/>
    <property type="match status" value="1"/>
</dbReference>
<feature type="transmembrane region" description="Helical" evidence="7">
    <location>
        <begin position="6"/>
        <end position="21"/>
    </location>
</feature>
<evidence type="ECO:0000313" key="10">
    <source>
        <dbReference type="Proteomes" id="UP001144323"/>
    </source>
</evidence>
<keyword evidence="4 7" id="KW-1133">Transmembrane helix</keyword>
<proteinExistence type="inferred from homology"/>
<dbReference type="InterPro" id="IPR000298">
    <property type="entry name" value="Cyt_c_oxidase-like_su3"/>
</dbReference>
<dbReference type="InterPro" id="IPR013833">
    <property type="entry name" value="Cyt_c_oxidase_su3_a-hlx"/>
</dbReference>
<keyword evidence="5 7" id="KW-0472">Membrane</keyword>
<comment type="similarity">
    <text evidence="2 6">Belongs to the cytochrome c oxidase subunit 3 family.</text>
</comment>
<comment type="caution">
    <text evidence="9">The sequence shown here is derived from an EMBL/GenBank/DDBJ whole genome shotgun (WGS) entry which is preliminary data.</text>
</comment>
<feature type="transmembrane region" description="Helical" evidence="7">
    <location>
        <begin position="119"/>
        <end position="137"/>
    </location>
</feature>
<evidence type="ECO:0000256" key="1">
    <source>
        <dbReference type="ARBA" id="ARBA00004141"/>
    </source>
</evidence>
<dbReference type="InterPro" id="IPR024791">
    <property type="entry name" value="Cyt_c/ubiquinol_Oxase_su3"/>
</dbReference>
<dbReference type="GO" id="GO:0019646">
    <property type="term" value="P:aerobic electron transport chain"/>
    <property type="evidence" value="ECO:0007669"/>
    <property type="project" value="InterPro"/>
</dbReference>
<dbReference type="GO" id="GO:0005886">
    <property type="term" value="C:plasma membrane"/>
    <property type="evidence" value="ECO:0007669"/>
    <property type="project" value="UniProtKB-SubCell"/>
</dbReference>
<dbReference type="AlphaFoldDB" id="A0A9W6GTK3"/>
<dbReference type="GO" id="GO:0004129">
    <property type="term" value="F:cytochrome-c oxidase activity"/>
    <property type="evidence" value="ECO:0007669"/>
    <property type="project" value="InterPro"/>
</dbReference>
<protein>
    <submittedName>
        <fullName evidence="9">Cytochrome-c oxidase</fullName>
    </submittedName>
</protein>
<feature type="domain" description="Heme-copper oxidase subunit III family profile" evidence="8">
    <location>
        <begin position="1"/>
        <end position="221"/>
    </location>
</feature>
<dbReference type="PROSITE" id="PS50253">
    <property type="entry name" value="COX3"/>
    <property type="match status" value="1"/>
</dbReference>